<dbReference type="Gene3D" id="3.40.50.150">
    <property type="entry name" value="Vaccinia Virus protein VP39"/>
    <property type="match status" value="1"/>
</dbReference>
<proteinExistence type="predicted"/>
<dbReference type="PANTHER" id="PTHR37524">
    <property type="entry name" value="RIBOSOMAL RNA LARGE SUBUNIT METHYLTRANSFERASE M"/>
    <property type="match status" value="1"/>
</dbReference>
<dbReference type="SUPFAM" id="SSF53335">
    <property type="entry name" value="S-adenosyl-L-methionine-dependent methyltransferases"/>
    <property type="match status" value="1"/>
</dbReference>
<dbReference type="InterPro" id="IPR004114">
    <property type="entry name" value="THUMP_dom"/>
</dbReference>
<organism evidence="3 4">
    <name type="scientific">Seinonella peptonophila</name>
    <dbReference type="NCBI Taxonomy" id="112248"/>
    <lineage>
        <taxon>Bacteria</taxon>
        <taxon>Bacillati</taxon>
        <taxon>Bacillota</taxon>
        <taxon>Bacilli</taxon>
        <taxon>Bacillales</taxon>
        <taxon>Thermoactinomycetaceae</taxon>
        <taxon>Seinonella</taxon>
    </lineage>
</organism>
<evidence type="ECO:0000259" key="1">
    <source>
        <dbReference type="Pfam" id="PF01728"/>
    </source>
</evidence>
<dbReference type="SUPFAM" id="SSF143437">
    <property type="entry name" value="THUMP domain-like"/>
    <property type="match status" value="1"/>
</dbReference>
<dbReference type="CDD" id="cd02440">
    <property type="entry name" value="AdoMet_MTases"/>
    <property type="match status" value="1"/>
</dbReference>
<feature type="domain" description="THUMP" evidence="2">
    <location>
        <begin position="86"/>
        <end position="156"/>
    </location>
</feature>
<protein>
    <submittedName>
        <fullName evidence="3">23S rRNA (Cytidine2498-2'-O)-methyltransferase</fullName>
    </submittedName>
</protein>
<dbReference type="InterPro" id="IPR002877">
    <property type="entry name" value="RNA_MeTrfase_FtsJ_dom"/>
</dbReference>
<dbReference type="STRING" id="112248.SAMN05444392_101422"/>
<dbReference type="Pfam" id="PF02926">
    <property type="entry name" value="THUMP"/>
    <property type="match status" value="1"/>
</dbReference>
<dbReference type="Pfam" id="PF01728">
    <property type="entry name" value="FtsJ"/>
    <property type="match status" value="1"/>
</dbReference>
<accession>A0A1M4TDL4</accession>
<dbReference type="Proteomes" id="UP000184476">
    <property type="component" value="Unassembled WGS sequence"/>
</dbReference>
<dbReference type="GO" id="GO:0032259">
    <property type="term" value="P:methylation"/>
    <property type="evidence" value="ECO:0007669"/>
    <property type="project" value="UniProtKB-KW"/>
</dbReference>
<name>A0A1M4TDL4_9BACL</name>
<keyword evidence="3" id="KW-0489">Methyltransferase</keyword>
<dbReference type="InterPro" id="IPR029063">
    <property type="entry name" value="SAM-dependent_MTases_sf"/>
</dbReference>
<gene>
    <name evidence="3" type="ORF">SAMN05444392_101422</name>
</gene>
<keyword evidence="3" id="KW-0808">Transferase</keyword>
<dbReference type="AlphaFoldDB" id="A0A1M4TDL4"/>
<dbReference type="GO" id="GO:0008168">
    <property type="term" value="F:methyltransferase activity"/>
    <property type="evidence" value="ECO:0007669"/>
    <property type="project" value="UniProtKB-KW"/>
</dbReference>
<reference evidence="3 4" key="1">
    <citation type="submission" date="2016-11" db="EMBL/GenBank/DDBJ databases">
        <authorList>
            <person name="Jaros S."/>
            <person name="Januszkiewicz K."/>
            <person name="Wedrychowicz H."/>
        </authorList>
    </citation>
    <scope>NUCLEOTIDE SEQUENCE [LARGE SCALE GENOMIC DNA]</scope>
    <source>
        <strain evidence="3 4">DSM 44666</strain>
    </source>
</reference>
<evidence type="ECO:0000313" key="3">
    <source>
        <dbReference type="EMBL" id="SHE42540.1"/>
    </source>
</evidence>
<dbReference type="GO" id="GO:0003723">
    <property type="term" value="F:RNA binding"/>
    <property type="evidence" value="ECO:0007669"/>
    <property type="project" value="InterPro"/>
</dbReference>
<keyword evidence="4" id="KW-1185">Reference proteome</keyword>
<evidence type="ECO:0000313" key="4">
    <source>
        <dbReference type="Proteomes" id="UP000184476"/>
    </source>
</evidence>
<feature type="domain" description="Ribosomal RNA methyltransferase FtsJ" evidence="1">
    <location>
        <begin position="181"/>
        <end position="275"/>
    </location>
</feature>
<dbReference type="RefSeq" id="WP_175552254.1">
    <property type="nucleotide sequence ID" value="NZ_FQVL01000001.1"/>
</dbReference>
<sequence>MSELIITLKHDSISAGLNECLRADEACKLKYWLDQEVGLIQLNKEFNQVARYFQDHPPVFIQHICPVQQRVAIKGKQEDIEVLLGQCQQLQTRFVKEKSFSVQTRMLGKGNRSYKRFEVNQAIAEMIKNLGWELNVSRPEQIISIVIAEDVAYLGVSMAEQNLSDWAGGQHRFATEKGQISRAEFKLLEALDVFQIEIQPDSMALDLGAAPGGWTRILLKKGCRVYAVDPALLDPSLQEVKQFTHFRQTAQDFLKQKKLPLFDLIVNDMKMDVNESIRLMGKMHRLLQSDGIAIMTLKLQKKQLQKVTNQAIKRLASWYKIIGARQLFHNRSEVTVVLGKKDK</sequence>
<dbReference type="EMBL" id="FQVL01000001">
    <property type="protein sequence ID" value="SHE42540.1"/>
    <property type="molecule type" value="Genomic_DNA"/>
</dbReference>
<evidence type="ECO:0000259" key="2">
    <source>
        <dbReference type="Pfam" id="PF02926"/>
    </source>
</evidence>
<dbReference type="PANTHER" id="PTHR37524:SF2">
    <property type="entry name" value="RIBOSOMAL RNA METHYLTRANSFERASE FTSJ DOMAIN-CONTAINING PROTEIN"/>
    <property type="match status" value="1"/>
</dbReference>